<protein>
    <submittedName>
        <fullName evidence="1">Uncharacterized protein</fullName>
    </submittedName>
</protein>
<dbReference type="EMBL" id="FNVR01000049">
    <property type="protein sequence ID" value="SEG49262.1"/>
    <property type="molecule type" value="Genomic_DNA"/>
</dbReference>
<evidence type="ECO:0000313" key="1">
    <source>
        <dbReference type="EMBL" id="SEG49262.1"/>
    </source>
</evidence>
<reference evidence="2" key="1">
    <citation type="submission" date="2016-10" db="EMBL/GenBank/DDBJ databases">
        <authorList>
            <person name="Varghese N."/>
            <person name="Submissions S."/>
        </authorList>
    </citation>
    <scope>NUCLEOTIDE SEQUENCE [LARGE SCALE GENOMIC DNA]</scope>
    <source>
        <strain evidence="2">DSM 17298</strain>
    </source>
</reference>
<dbReference type="STRING" id="1120964.GCA_001313265_07616"/>
<dbReference type="Proteomes" id="UP000236736">
    <property type="component" value="Unassembled WGS sequence"/>
</dbReference>
<dbReference type="OrthoDB" id="964415at2"/>
<accession>A0A1H6ALK9</accession>
<evidence type="ECO:0000313" key="2">
    <source>
        <dbReference type="Proteomes" id="UP000236736"/>
    </source>
</evidence>
<keyword evidence="2" id="KW-1185">Reference proteome</keyword>
<organism evidence="1 2">
    <name type="scientific">Algoriphagus boritolerans DSM 17298 = JCM 18970</name>
    <dbReference type="NCBI Taxonomy" id="1120964"/>
    <lineage>
        <taxon>Bacteria</taxon>
        <taxon>Pseudomonadati</taxon>
        <taxon>Bacteroidota</taxon>
        <taxon>Cytophagia</taxon>
        <taxon>Cytophagales</taxon>
        <taxon>Cyclobacteriaceae</taxon>
        <taxon>Algoriphagus</taxon>
    </lineage>
</organism>
<name>A0A1H6ALK9_9BACT</name>
<dbReference type="RefSeq" id="WP_103926736.1">
    <property type="nucleotide sequence ID" value="NZ_FNVR01000049.1"/>
</dbReference>
<gene>
    <name evidence="1" type="ORF">SAMN03080598_04197</name>
</gene>
<dbReference type="AlphaFoldDB" id="A0A1H6ALK9"/>
<sequence length="73" mass="8341">MTVKQIHKIKGDQLIIDLPESLRSSGKEVLVTIEDTTTIHEKKIALMKKAAKDPIFLKDLEEIKSDFESIDFE</sequence>
<proteinExistence type="predicted"/>